<evidence type="ECO:0000313" key="4">
    <source>
        <dbReference type="Proteomes" id="UP000553980"/>
    </source>
</evidence>
<protein>
    <submittedName>
        <fullName evidence="2">Uncharacterized protein</fullName>
    </submittedName>
</protein>
<gene>
    <name evidence="2" type="ORF">FIB18_09250</name>
    <name evidence="1" type="ORF">GGQ79_002417</name>
</gene>
<reference evidence="1 4" key="3">
    <citation type="submission" date="2020-08" db="EMBL/GenBank/DDBJ databases">
        <title>Genomic Encyclopedia of Type Strains, Phase IV (KMG-IV): sequencing the most valuable type-strain genomes for metagenomic binning, comparative biology and taxonomic classification.</title>
        <authorList>
            <person name="Goeker M."/>
        </authorList>
    </citation>
    <scope>NUCLEOTIDE SEQUENCE [LARGE SCALE GENOMIC DNA]</scope>
    <source>
        <strain evidence="1 4">DSM 23868</strain>
    </source>
</reference>
<evidence type="ECO:0000313" key="1">
    <source>
        <dbReference type="EMBL" id="MBB4093905.1"/>
    </source>
</evidence>
<organism evidence="2 3">
    <name type="scientific">Brucella pecoris</name>
    <dbReference type="NCBI Taxonomy" id="867683"/>
    <lineage>
        <taxon>Bacteria</taxon>
        <taxon>Pseudomonadati</taxon>
        <taxon>Pseudomonadota</taxon>
        <taxon>Alphaproteobacteria</taxon>
        <taxon>Hyphomicrobiales</taxon>
        <taxon>Brucellaceae</taxon>
        <taxon>Brucella/Ochrobactrum group</taxon>
        <taxon>Brucella</taxon>
    </lineage>
</organism>
<dbReference type="EMBL" id="JACIEX010000004">
    <property type="protein sequence ID" value="MBB4093905.1"/>
    <property type="molecule type" value="Genomic_DNA"/>
</dbReference>
<dbReference type="Proteomes" id="UP000313390">
    <property type="component" value="Unassembled WGS sequence"/>
</dbReference>
<dbReference type="EMBL" id="VEWK01000004">
    <property type="protein sequence ID" value="TNV12724.1"/>
    <property type="molecule type" value="Genomic_DNA"/>
</dbReference>
<sequence>MTDINIIVYDFGVKGVTSSRDVQVAKTIDTNVVLTFALCDQSGKPIVLAVPTENSIIEQCFQLTDYYSGSTSIAGFTINTPGISSTTFNSFTVKWVVTCTDSSVRQTFGYIIDTQGWTSQGRGQAYNLSMKGAQNAFSLYATTV</sequence>
<dbReference type="AlphaFoldDB" id="A0A5C5CNG0"/>
<dbReference type="Proteomes" id="UP000553980">
    <property type="component" value="Unassembled WGS sequence"/>
</dbReference>
<keyword evidence="4" id="KW-1185">Reference proteome</keyword>
<evidence type="ECO:0000313" key="3">
    <source>
        <dbReference type="Proteomes" id="UP000313390"/>
    </source>
</evidence>
<dbReference type="RefSeq" id="WP_140020435.1">
    <property type="nucleotide sequence ID" value="NZ_JACIEX010000004.1"/>
</dbReference>
<accession>A0A5C5CNG0</accession>
<dbReference type="OrthoDB" id="9981470at2"/>
<name>A0A5C5CNG0_9HYPH</name>
<reference evidence="2 3" key="1">
    <citation type="journal article" date="2011" name="Int. J. Syst. Evol. Microbiol.">
        <title>Ochrobactrum pecoris sp. nov., isolated from farm animals.</title>
        <authorList>
            <person name="Kampfer P."/>
            <person name="Huber B."/>
            <person name="Busse H.J."/>
            <person name="Scholz H.C."/>
            <person name="Tomaso H."/>
            <person name="Hotzel H."/>
            <person name="Melzer F."/>
        </authorList>
    </citation>
    <scope>NUCLEOTIDE SEQUENCE [LARGE SCALE GENOMIC DNA]</scope>
    <source>
        <strain evidence="2 3">08RB2639</strain>
    </source>
</reference>
<comment type="caution">
    <text evidence="2">The sequence shown here is derived from an EMBL/GenBank/DDBJ whole genome shotgun (WGS) entry which is preliminary data.</text>
</comment>
<reference evidence="2" key="2">
    <citation type="submission" date="2019-06" db="EMBL/GenBank/DDBJ databases">
        <authorList>
            <person name="Hu M."/>
        </authorList>
    </citation>
    <scope>NUCLEOTIDE SEQUENCE</scope>
    <source>
        <strain evidence="2">08RB2639</strain>
    </source>
</reference>
<evidence type="ECO:0000313" key="2">
    <source>
        <dbReference type="EMBL" id="TNV12724.1"/>
    </source>
</evidence>
<proteinExistence type="predicted"/>